<evidence type="ECO:0000313" key="1">
    <source>
        <dbReference type="EMBL" id="GBO01994.1"/>
    </source>
</evidence>
<proteinExistence type="predicted"/>
<protein>
    <submittedName>
        <fullName evidence="1">Uncharacterized protein</fullName>
    </submittedName>
</protein>
<evidence type="ECO:0000313" key="2">
    <source>
        <dbReference type="Proteomes" id="UP000499080"/>
    </source>
</evidence>
<dbReference type="Proteomes" id="UP000499080">
    <property type="component" value="Unassembled WGS sequence"/>
</dbReference>
<organism evidence="1 2">
    <name type="scientific">Araneus ventricosus</name>
    <name type="common">Orbweaver spider</name>
    <name type="synonym">Epeira ventricosa</name>
    <dbReference type="NCBI Taxonomy" id="182803"/>
    <lineage>
        <taxon>Eukaryota</taxon>
        <taxon>Metazoa</taxon>
        <taxon>Ecdysozoa</taxon>
        <taxon>Arthropoda</taxon>
        <taxon>Chelicerata</taxon>
        <taxon>Arachnida</taxon>
        <taxon>Araneae</taxon>
        <taxon>Araneomorphae</taxon>
        <taxon>Entelegynae</taxon>
        <taxon>Araneoidea</taxon>
        <taxon>Araneidae</taxon>
        <taxon>Araneus</taxon>
    </lineage>
</organism>
<gene>
    <name evidence="1" type="ORF">AVEN_102937_1</name>
</gene>
<name>A0A4Y2TQK1_ARAVE</name>
<comment type="caution">
    <text evidence="1">The sequence shown here is derived from an EMBL/GenBank/DDBJ whole genome shotgun (WGS) entry which is preliminary data.</text>
</comment>
<sequence>MCTTILQVNGHHDTIANDATYKASYGDHGAKSYHESRAHGASGHKAYGSHNKYGESSFGSHGHLKSAYGKFGHGQSSHASSGHLLGGYPVGHGSGEHMAVHQGYSRYPVGHRAEYVPSHGSNHGYSKVYFKGPGYGYHY</sequence>
<dbReference type="EMBL" id="BGPR01029884">
    <property type="protein sequence ID" value="GBO01994.1"/>
    <property type="molecule type" value="Genomic_DNA"/>
</dbReference>
<dbReference type="AlphaFoldDB" id="A0A4Y2TQK1"/>
<keyword evidence="2" id="KW-1185">Reference proteome</keyword>
<accession>A0A4Y2TQK1</accession>
<dbReference type="OrthoDB" id="6437524at2759"/>
<reference evidence="1 2" key="1">
    <citation type="journal article" date="2019" name="Sci. Rep.">
        <title>Orb-weaving spider Araneus ventricosus genome elucidates the spidroin gene catalogue.</title>
        <authorList>
            <person name="Kono N."/>
            <person name="Nakamura H."/>
            <person name="Ohtoshi R."/>
            <person name="Moran D.A.P."/>
            <person name="Shinohara A."/>
            <person name="Yoshida Y."/>
            <person name="Fujiwara M."/>
            <person name="Mori M."/>
            <person name="Tomita M."/>
            <person name="Arakawa K."/>
        </authorList>
    </citation>
    <scope>NUCLEOTIDE SEQUENCE [LARGE SCALE GENOMIC DNA]</scope>
</reference>